<gene>
    <name evidence="6" type="ORF">FM101_00445</name>
</gene>
<dbReference type="EC" id="1.2.1.3" evidence="6"/>
<dbReference type="PROSITE" id="PS00070">
    <property type="entry name" value="ALDEHYDE_DEHYDR_CYS"/>
    <property type="match status" value="1"/>
</dbReference>
<dbReference type="Gene3D" id="3.40.605.10">
    <property type="entry name" value="Aldehyde Dehydrogenase, Chain A, domain 1"/>
    <property type="match status" value="1"/>
</dbReference>
<evidence type="ECO:0000256" key="4">
    <source>
        <dbReference type="RuleBase" id="RU003345"/>
    </source>
</evidence>
<feature type="domain" description="Aldehyde dehydrogenase" evidence="5">
    <location>
        <begin position="64"/>
        <end position="521"/>
    </location>
</feature>
<dbReference type="InterPro" id="IPR016160">
    <property type="entry name" value="Ald_DH_CS_CYS"/>
</dbReference>
<proteinExistence type="inferred from homology"/>
<dbReference type="InterPro" id="IPR016163">
    <property type="entry name" value="Ald_DH_C"/>
</dbReference>
<dbReference type="EMBL" id="FUHW01000002">
    <property type="protein sequence ID" value="SJM46365.1"/>
    <property type="molecule type" value="Genomic_DNA"/>
</dbReference>
<sequence>MSQNTNTNTPTGSADVDRQLAARAATNEAAGTSVATSGSSGADILDWPQWIGGERVDSLSGEWRDVTNPALRDSVIARVPASTVEDVERVVGVARQAFGGWAAQHFTRRARPLALIADDIEAEAEEFARLTALDTGNAIRTQARPEVATLVALFRYFSGVAGESKGTTLPAGDDQLQYTRREPLGVVAAILPWNSPLMIAGFKIPAALAAGNTVILKAADDAPLTILKLAEVCNRHLPAGVLNALTGRGSVIGDALAKHPGVDKVSFTGSTEVGRGVAAQAGERLAHMSMELGGKNPSIVFPDAVDDQLIDQLLLASRFARQGQSCTAGSRLFIHRDVYDDVLSQLVPRLGAMQVGDPLDEASDMGAVINAKQHAGITEYLDEGRSLNGLQTLLGGSAPSEGGLTRGFYHVPTVFGGGRNDFRLAREEIFGPVLMAIPFDTREEVIEMANDTHFGLAAYVFSHDLDRALDTAHSLQAGWVQVNQGGGQVVGQTYGGYKQSGMGREVSLEGMLEGFTQTKQINVKLRPASTRS</sequence>
<dbReference type="RefSeq" id="WP_086993847.1">
    <property type="nucleotide sequence ID" value="NZ_FUHW01000002.1"/>
</dbReference>
<dbReference type="InterPro" id="IPR016162">
    <property type="entry name" value="Ald_DH_N"/>
</dbReference>
<dbReference type="Proteomes" id="UP000195913">
    <property type="component" value="Unassembled WGS sequence"/>
</dbReference>
<keyword evidence="7" id="KW-1185">Reference proteome</keyword>
<evidence type="ECO:0000313" key="6">
    <source>
        <dbReference type="EMBL" id="SJM46365.1"/>
    </source>
</evidence>
<keyword evidence="2 4" id="KW-0560">Oxidoreductase</keyword>
<dbReference type="Pfam" id="PF00171">
    <property type="entry name" value="Aldedh"/>
    <property type="match status" value="1"/>
</dbReference>
<protein>
    <submittedName>
        <fullName evidence="6">Aldehyde dehydrogenase</fullName>
        <ecNumber evidence="6">1.2.1.3</ecNumber>
    </submittedName>
</protein>
<dbReference type="SUPFAM" id="SSF53720">
    <property type="entry name" value="ALDH-like"/>
    <property type="match status" value="1"/>
</dbReference>
<dbReference type="PANTHER" id="PTHR11699">
    <property type="entry name" value="ALDEHYDE DEHYDROGENASE-RELATED"/>
    <property type="match status" value="1"/>
</dbReference>
<reference evidence="6 7" key="1">
    <citation type="submission" date="2017-02" db="EMBL/GenBank/DDBJ databases">
        <authorList>
            <person name="Peterson S.W."/>
        </authorList>
    </citation>
    <scope>NUCLEOTIDE SEQUENCE [LARGE SCALE GENOMIC DNA]</scope>
    <source>
        <strain evidence="6 7">B Ar 00.02</strain>
    </source>
</reference>
<dbReference type="AlphaFoldDB" id="A0A1R4ERS3"/>
<evidence type="ECO:0000313" key="7">
    <source>
        <dbReference type="Proteomes" id="UP000195913"/>
    </source>
</evidence>
<dbReference type="InterPro" id="IPR015590">
    <property type="entry name" value="Aldehyde_DH_dom"/>
</dbReference>
<accession>A0A1R4ERS3</accession>
<evidence type="ECO:0000256" key="3">
    <source>
        <dbReference type="PROSITE-ProRule" id="PRU10007"/>
    </source>
</evidence>
<evidence type="ECO:0000259" key="5">
    <source>
        <dbReference type="Pfam" id="PF00171"/>
    </source>
</evidence>
<name>A0A1R4ERS3_9MICC</name>
<evidence type="ECO:0000256" key="1">
    <source>
        <dbReference type="ARBA" id="ARBA00009986"/>
    </source>
</evidence>
<feature type="active site" evidence="3">
    <location>
        <position position="291"/>
    </location>
</feature>
<dbReference type="FunFam" id="3.40.605.10:FF:000007">
    <property type="entry name" value="NAD/NADP-dependent betaine aldehyde dehydrogenase"/>
    <property type="match status" value="1"/>
</dbReference>
<dbReference type="PROSITE" id="PS00687">
    <property type="entry name" value="ALDEHYDE_DEHYDR_GLU"/>
    <property type="match status" value="1"/>
</dbReference>
<dbReference type="Gene3D" id="3.40.309.10">
    <property type="entry name" value="Aldehyde Dehydrogenase, Chain A, domain 2"/>
    <property type="match status" value="1"/>
</dbReference>
<organism evidence="6 7">
    <name type="scientific">Arthrobacter rhombi</name>
    <dbReference type="NCBI Taxonomy" id="71253"/>
    <lineage>
        <taxon>Bacteria</taxon>
        <taxon>Bacillati</taxon>
        <taxon>Actinomycetota</taxon>
        <taxon>Actinomycetes</taxon>
        <taxon>Micrococcales</taxon>
        <taxon>Micrococcaceae</taxon>
        <taxon>Arthrobacter</taxon>
    </lineage>
</organism>
<dbReference type="InterPro" id="IPR016161">
    <property type="entry name" value="Ald_DH/histidinol_DH"/>
</dbReference>
<evidence type="ECO:0000256" key="2">
    <source>
        <dbReference type="ARBA" id="ARBA00023002"/>
    </source>
</evidence>
<dbReference type="InterPro" id="IPR029510">
    <property type="entry name" value="Ald_DH_CS_GLU"/>
</dbReference>
<comment type="similarity">
    <text evidence="1 4">Belongs to the aldehyde dehydrogenase family.</text>
</comment>
<dbReference type="GO" id="GO:0004029">
    <property type="term" value="F:aldehyde dehydrogenase (NAD+) activity"/>
    <property type="evidence" value="ECO:0007669"/>
    <property type="project" value="UniProtKB-EC"/>
</dbReference>